<evidence type="ECO:0000313" key="3">
    <source>
        <dbReference type="WBParaSite" id="OFLC_0001361401-mRNA-1"/>
    </source>
</evidence>
<dbReference type="WBParaSite" id="OFLC_0001361401-mRNA-1">
    <property type="protein sequence ID" value="OFLC_0001361401-mRNA-1"/>
    <property type="gene ID" value="OFLC_0001361401"/>
</dbReference>
<evidence type="ECO:0000313" key="2">
    <source>
        <dbReference type="Proteomes" id="UP000267606"/>
    </source>
</evidence>
<name>A0A183I1K1_9BILA</name>
<evidence type="ECO:0000313" key="1">
    <source>
        <dbReference type="EMBL" id="VDP14207.1"/>
    </source>
</evidence>
<gene>
    <name evidence="1" type="ORF">OFLC_LOCUS13613</name>
</gene>
<proteinExistence type="predicted"/>
<protein>
    <submittedName>
        <fullName evidence="3">Transposase</fullName>
    </submittedName>
</protein>
<sequence length="74" mass="8261">MIEVRTATEENCSVNGKRRNKRYCPSCKEALVISEKIASPLRIGGLLNSVQSNFNSFAARAIKLHFARVQRPIA</sequence>
<keyword evidence="2" id="KW-1185">Reference proteome</keyword>
<organism evidence="3">
    <name type="scientific">Onchocerca flexuosa</name>
    <dbReference type="NCBI Taxonomy" id="387005"/>
    <lineage>
        <taxon>Eukaryota</taxon>
        <taxon>Metazoa</taxon>
        <taxon>Ecdysozoa</taxon>
        <taxon>Nematoda</taxon>
        <taxon>Chromadorea</taxon>
        <taxon>Rhabditida</taxon>
        <taxon>Spirurina</taxon>
        <taxon>Spiruromorpha</taxon>
        <taxon>Filarioidea</taxon>
        <taxon>Onchocercidae</taxon>
        <taxon>Onchocerca</taxon>
    </lineage>
</organism>
<reference evidence="1 2" key="2">
    <citation type="submission" date="2018-11" db="EMBL/GenBank/DDBJ databases">
        <authorList>
            <consortium name="Pathogen Informatics"/>
        </authorList>
    </citation>
    <scope>NUCLEOTIDE SEQUENCE [LARGE SCALE GENOMIC DNA]</scope>
</reference>
<reference evidence="3" key="1">
    <citation type="submission" date="2016-06" db="UniProtKB">
        <authorList>
            <consortium name="WormBaseParasite"/>
        </authorList>
    </citation>
    <scope>IDENTIFICATION</scope>
</reference>
<dbReference type="AlphaFoldDB" id="A0A183I1K1"/>
<dbReference type="Proteomes" id="UP000267606">
    <property type="component" value="Unassembled WGS sequence"/>
</dbReference>
<accession>A0A183I1K1</accession>
<dbReference type="EMBL" id="UZAJ01040294">
    <property type="protein sequence ID" value="VDP14207.1"/>
    <property type="molecule type" value="Genomic_DNA"/>
</dbReference>